<feature type="signal peptide" evidence="1">
    <location>
        <begin position="1"/>
        <end position="17"/>
    </location>
</feature>
<evidence type="ECO:0000313" key="2">
    <source>
        <dbReference type="EMBL" id="CAB3379311.1"/>
    </source>
</evidence>
<protein>
    <recommendedName>
        <fullName evidence="4">Chitin-binding type-2 domain-containing protein</fullName>
    </recommendedName>
</protein>
<feature type="chain" id="PRO_5035902982" description="Chitin-binding type-2 domain-containing protein" evidence="1">
    <location>
        <begin position="18"/>
        <end position="145"/>
    </location>
</feature>
<keyword evidence="1" id="KW-0732">Signal</keyword>
<proteinExistence type="predicted"/>
<reference evidence="2 3" key="1">
    <citation type="submission" date="2020-04" db="EMBL/GenBank/DDBJ databases">
        <authorList>
            <person name="Alioto T."/>
            <person name="Alioto T."/>
            <person name="Gomez Garrido J."/>
        </authorList>
    </citation>
    <scope>NUCLEOTIDE SEQUENCE [LARGE SCALE GENOMIC DNA]</scope>
</reference>
<sequence>MCWSAIPFFLFLTIVSGQLLIPGAPNEESVPFSIFPPPPCPNGQVYDERSEECRDIIADNGERSSSNVKHAEVTQNCAEGQVFNEESNGCEQQIASRPGMDVTDADVPTLALVVDTPIRGCPEGQVLSPHSNTCRPLIGSQGGEL</sequence>
<evidence type="ECO:0000256" key="1">
    <source>
        <dbReference type="SAM" id="SignalP"/>
    </source>
</evidence>
<gene>
    <name evidence="2" type="ORF">CLODIP_2_CD07554</name>
</gene>
<evidence type="ECO:0000313" key="3">
    <source>
        <dbReference type="Proteomes" id="UP000494165"/>
    </source>
</evidence>
<keyword evidence="3" id="KW-1185">Reference proteome</keyword>
<comment type="caution">
    <text evidence="2">The sequence shown here is derived from an EMBL/GenBank/DDBJ whole genome shotgun (WGS) entry which is preliminary data.</text>
</comment>
<dbReference type="AlphaFoldDB" id="A0A8S1DFK0"/>
<dbReference type="Proteomes" id="UP000494165">
    <property type="component" value="Unassembled WGS sequence"/>
</dbReference>
<organism evidence="2 3">
    <name type="scientific">Cloeon dipterum</name>
    <dbReference type="NCBI Taxonomy" id="197152"/>
    <lineage>
        <taxon>Eukaryota</taxon>
        <taxon>Metazoa</taxon>
        <taxon>Ecdysozoa</taxon>
        <taxon>Arthropoda</taxon>
        <taxon>Hexapoda</taxon>
        <taxon>Insecta</taxon>
        <taxon>Pterygota</taxon>
        <taxon>Palaeoptera</taxon>
        <taxon>Ephemeroptera</taxon>
        <taxon>Pisciforma</taxon>
        <taxon>Baetidae</taxon>
        <taxon>Cloeon</taxon>
    </lineage>
</organism>
<name>A0A8S1DFK0_9INSE</name>
<dbReference type="EMBL" id="CADEPI010000183">
    <property type="protein sequence ID" value="CAB3379311.1"/>
    <property type="molecule type" value="Genomic_DNA"/>
</dbReference>
<evidence type="ECO:0008006" key="4">
    <source>
        <dbReference type="Google" id="ProtNLM"/>
    </source>
</evidence>
<accession>A0A8S1DFK0</accession>